<evidence type="ECO:0000256" key="12">
    <source>
        <dbReference type="RuleBase" id="RU364128"/>
    </source>
</evidence>
<gene>
    <name evidence="15" type="primary">SHE9</name>
    <name evidence="15" type="ORF">HRR80_007323</name>
</gene>
<proteinExistence type="inferred from homology"/>
<protein>
    <recommendedName>
        <fullName evidence="12">Sensitive to high expression protein 9, mitochondrial</fullName>
    </recommendedName>
</protein>
<comment type="subcellular location">
    <subcellularLocation>
        <location evidence="1 12">Mitochondrion inner membrane</location>
        <topology evidence="1 12">Multi-pass membrane protein</topology>
    </subcellularLocation>
</comment>
<evidence type="ECO:0000256" key="3">
    <source>
        <dbReference type="ARBA" id="ARBA00011182"/>
    </source>
</evidence>
<dbReference type="Pfam" id="PF05546">
    <property type="entry name" value="She9_MDM33"/>
    <property type="match status" value="1"/>
</dbReference>
<comment type="function">
    <text evidence="11">Required for the maintenance of the structure of the mitochondrial inner membrane. Involved in mitochondrial morphology. Causes growth arrest when highly overexpressed.</text>
</comment>
<dbReference type="GO" id="GO:0007007">
    <property type="term" value="P:inner mitochondrial membrane organization"/>
    <property type="evidence" value="ECO:0007669"/>
    <property type="project" value="TreeGrafter"/>
</dbReference>
<feature type="coiled-coil region" evidence="13">
    <location>
        <begin position="271"/>
        <end position="298"/>
    </location>
</feature>
<evidence type="ECO:0000256" key="5">
    <source>
        <dbReference type="ARBA" id="ARBA00022792"/>
    </source>
</evidence>
<feature type="compositionally biased region" description="Low complexity" evidence="14">
    <location>
        <begin position="131"/>
        <end position="141"/>
    </location>
</feature>
<evidence type="ECO:0000256" key="7">
    <source>
        <dbReference type="ARBA" id="ARBA00022989"/>
    </source>
</evidence>
<keyword evidence="9 12" id="KW-0496">Mitochondrion</keyword>
<evidence type="ECO:0000256" key="10">
    <source>
        <dbReference type="ARBA" id="ARBA00023136"/>
    </source>
</evidence>
<feature type="transmembrane region" description="Helical" evidence="12">
    <location>
        <begin position="316"/>
        <end position="336"/>
    </location>
</feature>
<feature type="region of interest" description="Disordered" evidence="14">
    <location>
        <begin position="83"/>
        <end position="153"/>
    </location>
</feature>
<reference evidence="15" key="1">
    <citation type="submission" date="2023-01" db="EMBL/GenBank/DDBJ databases">
        <title>Exophiala dermititidis isolated from Cystic Fibrosis Patient.</title>
        <authorList>
            <person name="Kurbessoian T."/>
            <person name="Crocker A."/>
            <person name="Murante D."/>
            <person name="Hogan D.A."/>
            <person name="Stajich J.E."/>
        </authorList>
    </citation>
    <scope>NUCLEOTIDE SEQUENCE</scope>
    <source>
        <strain evidence="15">Ex8</strain>
    </source>
</reference>
<feature type="compositionally biased region" description="Basic and acidic residues" evidence="14">
    <location>
        <begin position="94"/>
        <end position="104"/>
    </location>
</feature>
<dbReference type="Proteomes" id="UP001161757">
    <property type="component" value="Unassembled WGS sequence"/>
</dbReference>
<evidence type="ECO:0000256" key="1">
    <source>
        <dbReference type="ARBA" id="ARBA00004448"/>
    </source>
</evidence>
<sequence>MQQAPIRLSQTIWAVFRASKPASKECLSRPYQRQFSSVVRQSSSQPWARQTSRIALQARFYSESKSDIEKKVEDAKSRIDESLEARADTAATEETLKHPEHETIVHTIPESSSIVHTSNATAGQKEQHRAQSQFQSQSQSQTKAEPPFSSWREKLPSDLSARYSHLRTRFTHFMDNFQTHIFTASRRLNDLTGYSGIEALKNEIERQEAVVQECRQAVKQAREKYTQAIATRSTTQREVNDLLHRKHTWSPTDLERFTSLYRSDHANEQAEAAAAKEVADAEARYEEASTRLARAILARYHEEQIWSDKIRQMSTWGTWGLMGLNVLLFVVFQIAIEPWRRKRLVKGFEEKVELALKETIDEINAGQVVQAVPLAAAAAQPTQAAVQPNEKAAVAALSPGEKVEAVADKIAEQIVDAVSGASDTSPTEEVASPPLAASTSTESTTATATDTMKPTSSLPSDSLVEAAAEQLTTEELAAEEVQQESPAETTNTIPQEPLLSPTPLSGTSRWVPPTSPLAWYEDRLKALFSDEHLLTLTQRQLTTIAMEGVAGGMALMGLLFVIFKPK</sequence>
<evidence type="ECO:0000256" key="2">
    <source>
        <dbReference type="ARBA" id="ARBA00007472"/>
    </source>
</evidence>
<evidence type="ECO:0000256" key="9">
    <source>
        <dbReference type="ARBA" id="ARBA00023128"/>
    </source>
</evidence>
<keyword evidence="7 12" id="KW-1133">Transmembrane helix</keyword>
<feature type="compositionally biased region" description="Polar residues" evidence="14">
    <location>
        <begin position="485"/>
        <end position="494"/>
    </location>
</feature>
<comment type="caution">
    <text evidence="15">The sequence shown here is derived from an EMBL/GenBank/DDBJ whole genome shotgun (WGS) entry which is preliminary data.</text>
</comment>
<keyword evidence="5 12" id="KW-0999">Mitochondrion inner membrane</keyword>
<keyword evidence="10 12" id="KW-0472">Membrane</keyword>
<comment type="subunit">
    <text evidence="3 12">Homooligomer.</text>
</comment>
<name>A0AAN6IS88_EXODE</name>
<evidence type="ECO:0000313" key="16">
    <source>
        <dbReference type="Proteomes" id="UP001161757"/>
    </source>
</evidence>
<keyword evidence="8 13" id="KW-0175">Coiled coil</keyword>
<feature type="compositionally biased region" description="Polar residues" evidence="14">
    <location>
        <begin position="109"/>
        <end position="124"/>
    </location>
</feature>
<evidence type="ECO:0000256" key="4">
    <source>
        <dbReference type="ARBA" id="ARBA00022692"/>
    </source>
</evidence>
<keyword evidence="4 12" id="KW-0812">Transmembrane</keyword>
<dbReference type="InterPro" id="IPR008839">
    <property type="entry name" value="MDM33_fungi"/>
</dbReference>
<evidence type="ECO:0000256" key="6">
    <source>
        <dbReference type="ARBA" id="ARBA00022946"/>
    </source>
</evidence>
<keyword evidence="6 12" id="KW-0809">Transit peptide</keyword>
<evidence type="ECO:0000313" key="15">
    <source>
        <dbReference type="EMBL" id="KAJ8988695.1"/>
    </source>
</evidence>
<feature type="coiled-coil region" evidence="13">
    <location>
        <begin position="197"/>
        <end position="231"/>
    </location>
</feature>
<accession>A0AAN6IS88</accession>
<dbReference type="GO" id="GO:0005743">
    <property type="term" value="C:mitochondrial inner membrane"/>
    <property type="evidence" value="ECO:0007669"/>
    <property type="project" value="UniProtKB-SubCell"/>
</dbReference>
<evidence type="ECO:0000256" key="14">
    <source>
        <dbReference type="SAM" id="MobiDB-lite"/>
    </source>
</evidence>
<organism evidence="15 16">
    <name type="scientific">Exophiala dermatitidis</name>
    <name type="common">Black yeast-like fungus</name>
    <name type="synonym">Wangiella dermatitidis</name>
    <dbReference type="NCBI Taxonomy" id="5970"/>
    <lineage>
        <taxon>Eukaryota</taxon>
        <taxon>Fungi</taxon>
        <taxon>Dikarya</taxon>
        <taxon>Ascomycota</taxon>
        <taxon>Pezizomycotina</taxon>
        <taxon>Eurotiomycetes</taxon>
        <taxon>Chaetothyriomycetidae</taxon>
        <taxon>Chaetothyriales</taxon>
        <taxon>Herpotrichiellaceae</taxon>
        <taxon>Exophiala</taxon>
    </lineage>
</organism>
<evidence type="ECO:0000256" key="8">
    <source>
        <dbReference type="ARBA" id="ARBA00023054"/>
    </source>
</evidence>
<feature type="transmembrane region" description="Helical" evidence="12">
    <location>
        <begin position="544"/>
        <end position="563"/>
    </location>
</feature>
<feature type="region of interest" description="Disordered" evidence="14">
    <location>
        <begin position="477"/>
        <end position="507"/>
    </location>
</feature>
<feature type="compositionally biased region" description="Low complexity" evidence="14">
    <location>
        <begin position="431"/>
        <end position="456"/>
    </location>
</feature>
<comment type="similarity">
    <text evidence="2 12">Belongs to the SHE9 family.</text>
</comment>
<dbReference type="EMBL" id="JAJGCB010000017">
    <property type="protein sequence ID" value="KAJ8988695.1"/>
    <property type="molecule type" value="Genomic_DNA"/>
</dbReference>
<evidence type="ECO:0000256" key="11">
    <source>
        <dbReference type="ARBA" id="ARBA00024807"/>
    </source>
</evidence>
<evidence type="ECO:0000256" key="13">
    <source>
        <dbReference type="SAM" id="Coils"/>
    </source>
</evidence>
<dbReference type="PANTHER" id="PTHR31961">
    <property type="entry name" value="SENSITIVE TO HIGH EXPRESSION PROTEIN 9, MITOCHONDRIAL"/>
    <property type="match status" value="1"/>
</dbReference>
<feature type="region of interest" description="Disordered" evidence="14">
    <location>
        <begin position="419"/>
        <end position="460"/>
    </location>
</feature>
<dbReference type="PANTHER" id="PTHR31961:SF3">
    <property type="entry name" value="SENSITIVE TO HIGH EXPRESSION PROTEIN 9, MITOCHONDRIAL"/>
    <property type="match status" value="1"/>
</dbReference>
<dbReference type="AlphaFoldDB" id="A0AAN6IS88"/>